<dbReference type="AlphaFoldDB" id="A0A1X6YX70"/>
<sequence length="70" mass="7781">MTMDDAEKKMLEPRSAHSGHSLTFCHAAMRPAELDGVDSSCSNRRRNAPYCSCLSLLGKELPNASYNNRH</sequence>
<proteinExistence type="predicted"/>
<protein>
    <submittedName>
        <fullName evidence="1">Uncharacterized protein</fullName>
    </submittedName>
</protein>
<reference evidence="1 2" key="1">
    <citation type="submission" date="2017-03" db="EMBL/GenBank/DDBJ databases">
        <authorList>
            <person name="Afonso C.L."/>
            <person name="Miller P.J."/>
            <person name="Scott M.A."/>
            <person name="Spackman E."/>
            <person name="Goraichik I."/>
            <person name="Dimitrov K.M."/>
            <person name="Suarez D.L."/>
            <person name="Swayne D.E."/>
        </authorList>
    </citation>
    <scope>NUCLEOTIDE SEQUENCE [LARGE SCALE GENOMIC DNA]</scope>
    <source>
        <strain evidence="1 2">CECT 7450</strain>
    </source>
</reference>
<accession>A0A1X6YX70</accession>
<evidence type="ECO:0000313" key="1">
    <source>
        <dbReference type="EMBL" id="SLN34029.1"/>
    </source>
</evidence>
<dbReference type="EMBL" id="FWFX01000004">
    <property type="protein sequence ID" value="SLN34029.1"/>
    <property type="molecule type" value="Genomic_DNA"/>
</dbReference>
<name>A0A1X6YX70_9RHOB</name>
<gene>
    <name evidence="1" type="ORF">ROA7450_01507</name>
</gene>
<keyword evidence="2" id="KW-1185">Reference proteome</keyword>
<evidence type="ECO:0000313" key="2">
    <source>
        <dbReference type="Proteomes" id="UP000193061"/>
    </source>
</evidence>
<organism evidence="1 2">
    <name type="scientific">Roseovarius albus</name>
    <dbReference type="NCBI Taxonomy" id="1247867"/>
    <lineage>
        <taxon>Bacteria</taxon>
        <taxon>Pseudomonadati</taxon>
        <taxon>Pseudomonadota</taxon>
        <taxon>Alphaproteobacteria</taxon>
        <taxon>Rhodobacterales</taxon>
        <taxon>Roseobacteraceae</taxon>
        <taxon>Roseovarius</taxon>
    </lineage>
</organism>
<dbReference type="Proteomes" id="UP000193061">
    <property type="component" value="Unassembled WGS sequence"/>
</dbReference>